<feature type="compositionally biased region" description="Basic residues" evidence="2">
    <location>
        <begin position="214"/>
        <end position="224"/>
    </location>
</feature>
<organism evidence="3 4">
    <name type="scientific">Digitaria exilis</name>
    <dbReference type="NCBI Taxonomy" id="1010633"/>
    <lineage>
        <taxon>Eukaryota</taxon>
        <taxon>Viridiplantae</taxon>
        <taxon>Streptophyta</taxon>
        <taxon>Embryophyta</taxon>
        <taxon>Tracheophyta</taxon>
        <taxon>Spermatophyta</taxon>
        <taxon>Magnoliopsida</taxon>
        <taxon>Liliopsida</taxon>
        <taxon>Poales</taxon>
        <taxon>Poaceae</taxon>
        <taxon>PACMAD clade</taxon>
        <taxon>Panicoideae</taxon>
        <taxon>Panicodae</taxon>
        <taxon>Paniceae</taxon>
        <taxon>Anthephorinae</taxon>
        <taxon>Digitaria</taxon>
    </lineage>
</organism>
<reference evidence="3" key="1">
    <citation type="submission" date="2020-07" db="EMBL/GenBank/DDBJ databases">
        <title>Genome sequence and genetic diversity analysis of an under-domesticated orphan crop, white fonio (Digitaria exilis).</title>
        <authorList>
            <person name="Bennetzen J.L."/>
            <person name="Chen S."/>
            <person name="Ma X."/>
            <person name="Wang X."/>
            <person name="Yssel A.E.J."/>
            <person name="Chaluvadi S.R."/>
            <person name="Johnson M."/>
            <person name="Gangashetty P."/>
            <person name="Hamidou F."/>
            <person name="Sanogo M.D."/>
            <person name="Zwaenepoel A."/>
            <person name="Wallace J."/>
            <person name="Van De Peer Y."/>
            <person name="Van Deynze A."/>
        </authorList>
    </citation>
    <scope>NUCLEOTIDE SEQUENCE</scope>
    <source>
        <tissue evidence="3">Leaves</tissue>
    </source>
</reference>
<sequence length="242" mass="26632">MIDWIPGDRTSFVRTTDTDNLGLWSSGTEADNCTKAVPSSSTPSTPSRPTSSPRSKPSTRRVAGLPPPPPRRRRLLMELSLWKQDVACLEWLDVYASFGSLTTAQLAEFAWGLAATRRPFLWRALPPEFLAETAAHGDVVWCPQERVLRQRAVGCFLTRAQRVELDVRGPRRRSAHGVLALADVRGPAHQLQVLLRAVGRRAPLDAGVKEGAGRRPRRRRHVKRRGAEEHGEVGGGGGGSAW</sequence>
<dbReference type="PANTHER" id="PTHR11926:SF889">
    <property type="entry name" value="GLYCOSYLTRANSFERASE"/>
    <property type="match status" value="1"/>
</dbReference>
<feature type="compositionally biased region" description="Gly residues" evidence="2">
    <location>
        <begin position="233"/>
        <end position="242"/>
    </location>
</feature>
<comment type="similarity">
    <text evidence="1">Belongs to the UDP-glycosyltransferase family.</text>
</comment>
<dbReference type="SUPFAM" id="SSF53756">
    <property type="entry name" value="UDP-Glycosyltransferase/glycogen phosphorylase"/>
    <property type="match status" value="1"/>
</dbReference>
<evidence type="ECO:0000256" key="1">
    <source>
        <dbReference type="ARBA" id="ARBA00009995"/>
    </source>
</evidence>
<dbReference type="EMBL" id="JACEFO010001653">
    <property type="protein sequence ID" value="KAF8725939.1"/>
    <property type="molecule type" value="Genomic_DNA"/>
</dbReference>
<evidence type="ECO:0000313" key="4">
    <source>
        <dbReference type="Proteomes" id="UP000636709"/>
    </source>
</evidence>
<feature type="region of interest" description="Disordered" evidence="2">
    <location>
        <begin position="23"/>
        <end position="70"/>
    </location>
</feature>
<feature type="compositionally biased region" description="Low complexity" evidence="2">
    <location>
        <begin position="38"/>
        <end position="56"/>
    </location>
</feature>
<accession>A0A835F267</accession>
<protein>
    <submittedName>
        <fullName evidence="3">Uncharacterized protein</fullName>
    </submittedName>
</protein>
<comment type="caution">
    <text evidence="3">The sequence shown here is derived from an EMBL/GenBank/DDBJ whole genome shotgun (WGS) entry which is preliminary data.</text>
</comment>
<dbReference type="GO" id="GO:0080043">
    <property type="term" value="F:quercetin 3-O-glucosyltransferase activity"/>
    <property type="evidence" value="ECO:0007669"/>
    <property type="project" value="TreeGrafter"/>
</dbReference>
<keyword evidence="4" id="KW-1185">Reference proteome</keyword>
<dbReference type="Proteomes" id="UP000636709">
    <property type="component" value="Unassembled WGS sequence"/>
</dbReference>
<dbReference type="OrthoDB" id="5835829at2759"/>
<dbReference type="PANTHER" id="PTHR11926">
    <property type="entry name" value="GLUCOSYL/GLUCURONOSYL TRANSFERASES"/>
    <property type="match status" value="1"/>
</dbReference>
<dbReference type="GO" id="GO:0080044">
    <property type="term" value="F:quercetin 7-O-glucosyltransferase activity"/>
    <property type="evidence" value="ECO:0007669"/>
    <property type="project" value="TreeGrafter"/>
</dbReference>
<evidence type="ECO:0000313" key="3">
    <source>
        <dbReference type="EMBL" id="KAF8725939.1"/>
    </source>
</evidence>
<dbReference type="Gene3D" id="3.40.50.2000">
    <property type="entry name" value="Glycogen Phosphorylase B"/>
    <property type="match status" value="1"/>
</dbReference>
<gene>
    <name evidence="3" type="ORF">HU200_020513</name>
</gene>
<dbReference type="AlphaFoldDB" id="A0A835F267"/>
<name>A0A835F267_9POAL</name>
<proteinExistence type="inferred from homology"/>
<evidence type="ECO:0000256" key="2">
    <source>
        <dbReference type="SAM" id="MobiDB-lite"/>
    </source>
</evidence>
<feature type="region of interest" description="Disordered" evidence="2">
    <location>
        <begin position="206"/>
        <end position="242"/>
    </location>
</feature>